<dbReference type="InterPro" id="IPR043128">
    <property type="entry name" value="Rev_trsase/Diguanyl_cyclase"/>
</dbReference>
<evidence type="ECO:0000313" key="1">
    <source>
        <dbReference type="EMBL" id="GFA34737.1"/>
    </source>
</evidence>
<name>A0A699JG35_TANCI</name>
<sequence>MVLMEFAIIKYRSLYNIRIGRTRMRSLGAVGSTIHSMIKFPNNQGVVTMETSREALQECKHLERVQGSLKEVQWRQREEKMSKIREQAERMRKKHSPSAMNFQTTMGTMLTTNCKQLLADVLRENRERMMKNKPAFIRRKEYIVSPICQKRKKLCTTLQRMMEKVLANQRGRNVGTYLKEILIKSKSKMGLVQDIKETLKKLKRVNIKIDPTMFSFKVKEGRFLGHMVTEKGLRADPGRIHAIILSPTLRSPNQIRSLFQQLTAISKFIPKLAELKHPIREARTRIEKAKESGWTNEAEEDLQRIKRKLSKL</sequence>
<dbReference type="SUPFAM" id="SSF56672">
    <property type="entry name" value="DNA/RNA polymerases"/>
    <property type="match status" value="1"/>
</dbReference>
<dbReference type="EMBL" id="BKCJ010408544">
    <property type="protein sequence ID" value="GFA34737.1"/>
    <property type="molecule type" value="Genomic_DNA"/>
</dbReference>
<dbReference type="PANTHER" id="PTHR37984:SF5">
    <property type="entry name" value="PROTEIN NYNRIN-LIKE"/>
    <property type="match status" value="1"/>
</dbReference>
<reference evidence="1" key="1">
    <citation type="journal article" date="2019" name="Sci. Rep.">
        <title>Draft genome of Tanacetum cinerariifolium, the natural source of mosquito coil.</title>
        <authorList>
            <person name="Yamashiro T."/>
            <person name="Shiraishi A."/>
            <person name="Satake H."/>
            <person name="Nakayama K."/>
        </authorList>
    </citation>
    <scope>NUCLEOTIDE SEQUENCE</scope>
</reference>
<dbReference type="Gene3D" id="3.30.70.270">
    <property type="match status" value="2"/>
</dbReference>
<comment type="caution">
    <text evidence="1">The sequence shown here is derived from an EMBL/GenBank/DDBJ whole genome shotgun (WGS) entry which is preliminary data.</text>
</comment>
<gene>
    <name evidence="1" type="ORF">Tci_606709</name>
</gene>
<dbReference type="InterPro" id="IPR050951">
    <property type="entry name" value="Retrovirus_Pol_polyprotein"/>
</dbReference>
<organism evidence="1">
    <name type="scientific">Tanacetum cinerariifolium</name>
    <name type="common">Dalmatian daisy</name>
    <name type="synonym">Chrysanthemum cinerariifolium</name>
    <dbReference type="NCBI Taxonomy" id="118510"/>
    <lineage>
        <taxon>Eukaryota</taxon>
        <taxon>Viridiplantae</taxon>
        <taxon>Streptophyta</taxon>
        <taxon>Embryophyta</taxon>
        <taxon>Tracheophyta</taxon>
        <taxon>Spermatophyta</taxon>
        <taxon>Magnoliopsida</taxon>
        <taxon>eudicotyledons</taxon>
        <taxon>Gunneridae</taxon>
        <taxon>Pentapetalae</taxon>
        <taxon>asterids</taxon>
        <taxon>campanulids</taxon>
        <taxon>Asterales</taxon>
        <taxon>Asteraceae</taxon>
        <taxon>Asteroideae</taxon>
        <taxon>Anthemideae</taxon>
        <taxon>Anthemidinae</taxon>
        <taxon>Tanacetum</taxon>
    </lineage>
</organism>
<dbReference type="InterPro" id="IPR043502">
    <property type="entry name" value="DNA/RNA_pol_sf"/>
</dbReference>
<proteinExistence type="predicted"/>
<dbReference type="PANTHER" id="PTHR37984">
    <property type="entry name" value="PROTEIN CBG26694"/>
    <property type="match status" value="1"/>
</dbReference>
<accession>A0A699JG35</accession>
<protein>
    <recommendedName>
        <fullName evidence="2">Reverse transcriptase domain-containing protein</fullName>
    </recommendedName>
</protein>
<evidence type="ECO:0008006" key="2">
    <source>
        <dbReference type="Google" id="ProtNLM"/>
    </source>
</evidence>
<dbReference type="AlphaFoldDB" id="A0A699JG35"/>